<evidence type="ECO:0000259" key="1">
    <source>
        <dbReference type="PROSITE" id="PS50268"/>
    </source>
</evidence>
<dbReference type="GO" id="GO:0016020">
    <property type="term" value="C:membrane"/>
    <property type="evidence" value="ECO:0007669"/>
    <property type="project" value="InterPro"/>
</dbReference>
<sequence>MVTIYANQSGNTLFDAAAQAQQVLTISKLPLTITANSSSKTYGNAVTFAGTEFTAAGLVNGNTVTGVSLNSTGAAATATVAGSAYPIVASGATGTGLANYNISYNNGALTVNPKVLTITADNHSKTYGDVLIFAGTEFTSTGLINGNTVTGVTLTSTGAAATASVAGGAYPIVASAATGTGLNNYTISYTNGALTVGRRALTITADNKEKFAGTANPVLTVSYAGFANGESNTVLTTQPTVSTTAITTSPTGDYPITASGAAAANYTINYVTGTLKVKAGAPTNISLAGITLYENSAGGTNAGTLSSTSDDPSATFTYTLVAGTGDTDNAQFAISGNKINTAAALNFENKASYSVRVKSTTQYGLSLERVFTIALSDVNEIPTLAAINNQTICFTTAAQTVALTGISAGPETAQTTTLTVTSNNTNLFEALTVSGSGATGALSYRIKANAVAGTATVTVTVKDNGGTANGGVDTYSRTFVITINALPVVSISSDKGTTLSKGETAVLTATGGSTYAWANNSGIVGATGNAALTVRPNQTTTYTVTAKNASGCEQTQSFTITVLEDYAKIKGSNLLTPNNDGYNDKWVIDNIDFYPNNEVKVFDKAGRLVFGKKAYDNTWDGTYNGVPLAEGTYYYIVDFGNRTRVFKGYITIVRND</sequence>
<dbReference type="EMBL" id="FWXT01000001">
    <property type="protein sequence ID" value="SMC48537.1"/>
    <property type="molecule type" value="Genomic_DNA"/>
</dbReference>
<organism evidence="2 3">
    <name type="scientific">Pedobacter africanus</name>
    <dbReference type="NCBI Taxonomy" id="151894"/>
    <lineage>
        <taxon>Bacteria</taxon>
        <taxon>Pseudomonadati</taxon>
        <taxon>Bacteroidota</taxon>
        <taxon>Sphingobacteriia</taxon>
        <taxon>Sphingobacteriales</taxon>
        <taxon>Sphingobacteriaceae</taxon>
        <taxon>Pedobacter</taxon>
    </lineage>
</organism>
<dbReference type="AlphaFoldDB" id="A0A1W1ZJH6"/>
<dbReference type="InterPro" id="IPR041286">
    <property type="entry name" value="MBG_2"/>
</dbReference>
<gene>
    <name evidence="2" type="ORF">SAMN04488524_0780</name>
</gene>
<keyword evidence="3" id="KW-1185">Reference proteome</keyword>
<reference evidence="3" key="1">
    <citation type="submission" date="2017-04" db="EMBL/GenBank/DDBJ databases">
        <authorList>
            <person name="Varghese N."/>
            <person name="Submissions S."/>
        </authorList>
    </citation>
    <scope>NUCLEOTIDE SEQUENCE [LARGE SCALE GENOMIC DNA]</scope>
    <source>
        <strain evidence="3">DSM 12126</strain>
    </source>
</reference>
<dbReference type="Gene3D" id="2.60.40.60">
    <property type="entry name" value="Cadherins"/>
    <property type="match status" value="1"/>
</dbReference>
<dbReference type="Pfam" id="PF13585">
    <property type="entry name" value="CHU_C"/>
    <property type="match status" value="1"/>
</dbReference>
<proteinExistence type="predicted"/>
<dbReference type="InterPro" id="IPR002126">
    <property type="entry name" value="Cadherin-like_dom"/>
</dbReference>
<protein>
    <submittedName>
        <fullName evidence="2">Gliding motility-associated C-terminal domain-containing protein</fullName>
    </submittedName>
</protein>
<dbReference type="Gene3D" id="3.30.160.710">
    <property type="match status" value="1"/>
</dbReference>
<dbReference type="InterPro" id="IPR026341">
    <property type="entry name" value="T9SS_type_B"/>
</dbReference>
<dbReference type="OrthoDB" id="355609at2"/>
<dbReference type="RefSeq" id="WP_084237083.1">
    <property type="nucleotide sequence ID" value="NZ_FWXT01000001.1"/>
</dbReference>
<evidence type="ECO:0000313" key="3">
    <source>
        <dbReference type="Proteomes" id="UP000192756"/>
    </source>
</evidence>
<dbReference type="GO" id="GO:0007156">
    <property type="term" value="P:homophilic cell adhesion via plasma membrane adhesion molecules"/>
    <property type="evidence" value="ECO:0007669"/>
    <property type="project" value="InterPro"/>
</dbReference>
<dbReference type="GO" id="GO:0005509">
    <property type="term" value="F:calcium ion binding"/>
    <property type="evidence" value="ECO:0007669"/>
    <property type="project" value="InterPro"/>
</dbReference>
<dbReference type="Proteomes" id="UP000192756">
    <property type="component" value="Unassembled WGS sequence"/>
</dbReference>
<accession>A0A1W1ZJH6</accession>
<dbReference type="STRING" id="151894.SAMN04488524_0780"/>
<name>A0A1W1ZJH6_9SPHI</name>
<dbReference type="PROSITE" id="PS50268">
    <property type="entry name" value="CADHERIN_2"/>
    <property type="match status" value="1"/>
</dbReference>
<feature type="domain" description="Cadherin" evidence="1">
    <location>
        <begin position="290"/>
        <end position="384"/>
    </location>
</feature>
<dbReference type="NCBIfam" id="TIGR04131">
    <property type="entry name" value="Bac_Flav_CTERM"/>
    <property type="match status" value="1"/>
</dbReference>
<dbReference type="Pfam" id="PF18676">
    <property type="entry name" value="MBG_2"/>
    <property type="match status" value="3"/>
</dbReference>
<evidence type="ECO:0000313" key="2">
    <source>
        <dbReference type="EMBL" id="SMC48537.1"/>
    </source>
</evidence>